<reference evidence="2 3" key="1">
    <citation type="journal article" date="2011" name="Nature">
        <title>A high-resolution map of human evolutionary constraint using 29 mammals.</title>
        <authorList>
            <person name="Lindblad-Toh K."/>
            <person name="Garber M."/>
            <person name="Zuk O."/>
            <person name="Lin M.F."/>
            <person name="Parker B.J."/>
            <person name="Washietl S."/>
            <person name="Kheradpour P."/>
            <person name="Ernst J."/>
            <person name="Jordan G."/>
            <person name="Mauceli E."/>
            <person name="Ward L.D."/>
            <person name="Lowe C.B."/>
            <person name="Holloway A.K."/>
            <person name="Clamp M."/>
            <person name="Gnerre S."/>
            <person name="Alfoldi J."/>
            <person name="Beal K."/>
            <person name="Chang J."/>
            <person name="Clawson H."/>
            <person name="Cuff J."/>
            <person name="Di Palma F."/>
            <person name="Fitzgerald S."/>
            <person name="Flicek P."/>
            <person name="Guttman M."/>
            <person name="Hubisz M.J."/>
            <person name="Jaffe D.B."/>
            <person name="Jungreis I."/>
            <person name="Kent W.J."/>
            <person name="Kostka D."/>
            <person name="Lara M."/>
            <person name="Martins A.L."/>
            <person name="Massingham T."/>
            <person name="Moltke I."/>
            <person name="Raney B.J."/>
            <person name="Rasmussen M.D."/>
            <person name="Robinson J."/>
            <person name="Stark A."/>
            <person name="Vilella A.J."/>
            <person name="Wen J."/>
            <person name="Xie X."/>
            <person name="Zody M.C."/>
            <person name="Baldwin J."/>
            <person name="Bloom T."/>
            <person name="Chin C.W."/>
            <person name="Heiman D."/>
            <person name="Nicol R."/>
            <person name="Nusbaum C."/>
            <person name="Young S."/>
            <person name="Wilkinson J."/>
            <person name="Worley K.C."/>
            <person name="Kovar C.L."/>
            <person name="Muzny D.M."/>
            <person name="Gibbs R.A."/>
            <person name="Cree A."/>
            <person name="Dihn H.H."/>
            <person name="Fowler G."/>
            <person name="Jhangiani S."/>
            <person name="Joshi V."/>
            <person name="Lee S."/>
            <person name="Lewis L.R."/>
            <person name="Nazareth L.V."/>
            <person name="Okwuonu G."/>
            <person name="Santibanez J."/>
            <person name="Warren W.C."/>
            <person name="Mardis E.R."/>
            <person name="Weinstock G.M."/>
            <person name="Wilson R.K."/>
            <person name="Delehaunty K."/>
            <person name="Dooling D."/>
            <person name="Fronik C."/>
            <person name="Fulton L."/>
            <person name="Fulton B."/>
            <person name="Graves T."/>
            <person name="Minx P."/>
            <person name="Sodergren E."/>
            <person name="Birney E."/>
            <person name="Margulies E.H."/>
            <person name="Herrero J."/>
            <person name="Green E.D."/>
            <person name="Haussler D."/>
            <person name="Siepel A."/>
            <person name="Goldman N."/>
            <person name="Pollard K.S."/>
            <person name="Pedersen J.S."/>
            <person name="Lander E.S."/>
            <person name="Kellis M."/>
        </authorList>
    </citation>
    <scope>NUCLEOTIDE SEQUENCE [LARGE SCALE GENOMIC DNA]</scope>
    <source>
        <strain evidence="3">Thorbecke</strain>
    </source>
</reference>
<dbReference type="InParanoid" id="G1T0D2"/>
<sequence length="369" mass="39752">MRKRAPGRLSAWPGSLSGSPETPTVAAIGARVVRGLSRVASPGPLRPLPFVFSLAGPEQVPEGLACELLREPRVGLGGGPELSPSAAECWAPPVWTGQGREVKHRPGAPPRRRSVSPGRGLGRHLPGCQDRCRFLAPGRPDLHFPPSPPPVSGSVCCPVTWGWRDCSLSGHLIRCRGQPGTGVGRRPQERASQRPAHPPVWLYRQRKLEREVEKHKVFEDYLIQVLGKIPTGCKAPGEPETALVKGLVEHYGQLLSARQDVQARLQAFSQMNQDVHQRLQSLEDSHRALMPVSTARSLVFPRLPGAGAGPLLCTLGCPSEVWLGSPLRGPAGAPLQLADSWAQLVLWRSPEAGSRQTGVQTPTQPLPGP</sequence>
<evidence type="ECO:0000256" key="1">
    <source>
        <dbReference type="SAM" id="MobiDB-lite"/>
    </source>
</evidence>
<dbReference type="GeneTree" id="ENSGT00510000049662"/>
<dbReference type="STRING" id="9986.ENSOCUP00000009439"/>
<organism evidence="2 3">
    <name type="scientific">Oryctolagus cuniculus</name>
    <name type="common">Rabbit</name>
    <dbReference type="NCBI Taxonomy" id="9986"/>
    <lineage>
        <taxon>Eukaryota</taxon>
        <taxon>Metazoa</taxon>
        <taxon>Chordata</taxon>
        <taxon>Craniata</taxon>
        <taxon>Vertebrata</taxon>
        <taxon>Euteleostomi</taxon>
        <taxon>Mammalia</taxon>
        <taxon>Eutheria</taxon>
        <taxon>Euarchontoglires</taxon>
        <taxon>Glires</taxon>
        <taxon>Lagomorpha</taxon>
        <taxon>Leporidae</taxon>
        <taxon>Oryctolagus</taxon>
    </lineage>
</organism>
<feature type="compositionally biased region" description="Basic residues" evidence="1">
    <location>
        <begin position="102"/>
        <end position="114"/>
    </location>
</feature>
<dbReference type="OrthoDB" id="2134857at2759"/>
<dbReference type="Bgee" id="ENSOCUG00000010975">
    <property type="expression patterns" value="Expressed in testis and 1 other cell type or tissue"/>
</dbReference>
<keyword evidence="3" id="KW-1185">Reference proteome</keyword>
<name>G1T0D2_RABIT</name>
<reference evidence="2" key="2">
    <citation type="submission" date="2025-08" db="UniProtKB">
        <authorList>
            <consortium name="Ensembl"/>
        </authorList>
    </citation>
    <scope>IDENTIFICATION</scope>
    <source>
        <strain evidence="2">Thorbecke</strain>
    </source>
</reference>
<reference evidence="2" key="3">
    <citation type="submission" date="2025-09" db="UniProtKB">
        <authorList>
            <consortium name="Ensembl"/>
        </authorList>
    </citation>
    <scope>IDENTIFICATION</scope>
    <source>
        <strain evidence="2">Thorbecke</strain>
    </source>
</reference>
<proteinExistence type="predicted"/>
<dbReference type="Proteomes" id="UP000001811">
    <property type="component" value="Unplaced"/>
</dbReference>
<dbReference type="PaxDb" id="9986-ENSOCUP00000009439"/>
<feature type="region of interest" description="Disordered" evidence="1">
    <location>
        <begin position="98"/>
        <end position="124"/>
    </location>
</feature>
<dbReference type="Ensembl" id="ENSOCUT00000010973.4">
    <property type="protein sequence ID" value="ENSOCUP00000009439.4"/>
    <property type="gene ID" value="ENSOCUG00000010975.4"/>
</dbReference>
<accession>G1T0D2</accession>
<protein>
    <submittedName>
        <fullName evidence="2">Uncharacterized protein</fullName>
    </submittedName>
</protein>
<dbReference type="HOGENOM" id="CLU_594413_0_0_1"/>
<evidence type="ECO:0000313" key="2">
    <source>
        <dbReference type="Ensembl" id="ENSOCUP00000009439.4"/>
    </source>
</evidence>
<dbReference type="AlphaFoldDB" id="G1T0D2"/>
<dbReference type="eggNOG" id="ENOG502QRWF">
    <property type="taxonomic scope" value="Eukaryota"/>
</dbReference>
<feature type="region of interest" description="Disordered" evidence="1">
    <location>
        <begin position="1"/>
        <end position="22"/>
    </location>
</feature>
<dbReference type="KEGG" id="ocu:103345930"/>
<evidence type="ECO:0000313" key="3">
    <source>
        <dbReference type="Proteomes" id="UP000001811"/>
    </source>
</evidence>